<dbReference type="InterPro" id="IPR000286">
    <property type="entry name" value="HDACs"/>
</dbReference>
<organism evidence="4 5">
    <name type="scientific">Pontivivens ytuae</name>
    <dbReference type="NCBI Taxonomy" id="2789856"/>
    <lineage>
        <taxon>Bacteria</taxon>
        <taxon>Pseudomonadati</taxon>
        <taxon>Pseudomonadota</taxon>
        <taxon>Alphaproteobacteria</taxon>
        <taxon>Rhodobacterales</taxon>
        <taxon>Paracoccaceae</taxon>
        <taxon>Pontivivens</taxon>
    </lineage>
</organism>
<dbReference type="GO" id="GO:0040029">
    <property type="term" value="P:epigenetic regulation of gene expression"/>
    <property type="evidence" value="ECO:0007669"/>
    <property type="project" value="TreeGrafter"/>
</dbReference>
<name>A0A7S9LVY5_9RHOB</name>
<keyword evidence="2" id="KW-0378">Hydrolase</keyword>
<feature type="domain" description="Histone deacetylase" evidence="3">
    <location>
        <begin position="8"/>
        <end position="277"/>
    </location>
</feature>
<dbReference type="GO" id="GO:0004407">
    <property type="term" value="F:histone deacetylase activity"/>
    <property type="evidence" value="ECO:0007669"/>
    <property type="project" value="InterPro"/>
</dbReference>
<evidence type="ECO:0000256" key="1">
    <source>
        <dbReference type="ARBA" id="ARBA00005947"/>
    </source>
</evidence>
<evidence type="ECO:0000313" key="5">
    <source>
        <dbReference type="Proteomes" id="UP000594800"/>
    </source>
</evidence>
<evidence type="ECO:0000313" key="4">
    <source>
        <dbReference type="EMBL" id="QPH56264.1"/>
    </source>
</evidence>
<dbReference type="InterPro" id="IPR023801">
    <property type="entry name" value="His_deacetylse_dom"/>
</dbReference>
<dbReference type="InterPro" id="IPR023696">
    <property type="entry name" value="Ureohydrolase_dom_sf"/>
</dbReference>
<dbReference type="Proteomes" id="UP000594800">
    <property type="component" value="Chromosome"/>
</dbReference>
<dbReference type="PRINTS" id="PR01270">
    <property type="entry name" value="HDASUPER"/>
</dbReference>
<gene>
    <name evidence="4" type="ORF">I0K15_17920</name>
</gene>
<dbReference type="AlphaFoldDB" id="A0A7S9LVY5"/>
<comment type="similarity">
    <text evidence="1">Belongs to the histone deacetylase family.</text>
</comment>
<proteinExistence type="inferred from homology"/>
<dbReference type="KEGG" id="poz:I0K15_17920"/>
<reference evidence="4 5" key="1">
    <citation type="submission" date="2020-11" db="EMBL/GenBank/DDBJ databases">
        <title>Description of Pontivivens ytuae sp. nov. isolated from deep sea sediment of Mariana Trench.</title>
        <authorList>
            <person name="Wang Z."/>
            <person name="Sun Q.-L."/>
            <person name="Xu X.-D."/>
            <person name="Tang Y.-Z."/>
            <person name="Zhang J."/>
        </authorList>
    </citation>
    <scope>NUCLEOTIDE SEQUENCE [LARGE SCALE GENOMIC DNA]</scope>
    <source>
        <strain evidence="4 5">MT2928</strain>
    </source>
</reference>
<dbReference type="GO" id="GO:0016787">
    <property type="term" value="F:hydrolase activity"/>
    <property type="evidence" value="ECO:0007669"/>
    <property type="project" value="UniProtKB-KW"/>
</dbReference>
<accession>A0A7S9LVY5</accession>
<dbReference type="Pfam" id="PF00850">
    <property type="entry name" value="Hist_deacetyl"/>
    <property type="match status" value="1"/>
</dbReference>
<protein>
    <submittedName>
        <fullName evidence="4">Histone deacetylase</fullName>
    </submittedName>
</protein>
<dbReference type="InterPro" id="IPR044150">
    <property type="entry name" value="HDAC_classIV"/>
</dbReference>
<evidence type="ECO:0000259" key="3">
    <source>
        <dbReference type="Pfam" id="PF00850"/>
    </source>
</evidence>
<keyword evidence="5" id="KW-1185">Reference proteome</keyword>
<evidence type="ECO:0000256" key="2">
    <source>
        <dbReference type="ARBA" id="ARBA00022801"/>
    </source>
</evidence>
<dbReference type="Gene3D" id="3.40.800.20">
    <property type="entry name" value="Histone deacetylase domain"/>
    <property type="match status" value="1"/>
</dbReference>
<dbReference type="EMBL" id="CP064942">
    <property type="protein sequence ID" value="QPH56264.1"/>
    <property type="molecule type" value="Genomic_DNA"/>
</dbReference>
<dbReference type="CDD" id="cd09993">
    <property type="entry name" value="HDAC_classIV"/>
    <property type="match status" value="1"/>
</dbReference>
<dbReference type="InterPro" id="IPR037138">
    <property type="entry name" value="His_deacetylse_dom_sf"/>
</dbReference>
<dbReference type="PANTHER" id="PTHR10625:SF19">
    <property type="entry name" value="HISTONE DEACETYLASE 12"/>
    <property type="match status" value="1"/>
</dbReference>
<dbReference type="PANTHER" id="PTHR10625">
    <property type="entry name" value="HISTONE DEACETYLASE HDAC1-RELATED"/>
    <property type="match status" value="1"/>
</dbReference>
<sequence>MAPLKPGHRFPMSKYGYLRERLIQAGVLPETGGFIAPAPAPLSQVAAAHGFDYADRAFRLALTDAEVREIGLPQTERVLRRARLASAGTALAARLAIEHGVAVNLAGGSHHAGPGKGAGFCVFNDVAIAARALVAEGQVSRVLVVDCDVHQGDGTARVFADDPAVFTLSLHAEKNYPARKASSDLDFALPDGLGDRAYLEVLREVLAPLWEQVRPQIVFYNAGVDPHENDRLGRLALSDAGLAARDAHVLGEARARGVPVVGVIGGGYGPDPGAIAARHALMVEAAAAAA</sequence>
<dbReference type="SUPFAM" id="SSF52768">
    <property type="entry name" value="Arginase/deacetylase"/>
    <property type="match status" value="1"/>
</dbReference>